<dbReference type="InterPro" id="IPR029080">
    <property type="entry name" value="Imm40"/>
</dbReference>
<dbReference type="EMBL" id="UFTJ01000001">
    <property type="protein sequence ID" value="SSZ47242.1"/>
    <property type="molecule type" value="Genomic_DNA"/>
</dbReference>
<proteinExistence type="predicted"/>
<accession>A0A376C020</accession>
<reference evidence="2 3" key="1">
    <citation type="submission" date="2018-06" db="EMBL/GenBank/DDBJ databases">
        <authorList>
            <consortium name="Pathogen Informatics"/>
            <person name="Doyle S."/>
        </authorList>
    </citation>
    <scope>NUCLEOTIDE SEQUENCE [LARGE SCALE GENOMIC DNA]</scope>
    <source>
        <strain evidence="2 3">NCTC11661</strain>
    </source>
</reference>
<evidence type="ECO:0000313" key="3">
    <source>
        <dbReference type="Proteomes" id="UP000255515"/>
    </source>
</evidence>
<gene>
    <name evidence="2" type="ORF">NCTC11661_00908</name>
</gene>
<dbReference type="Pfam" id="PF15569">
    <property type="entry name" value="Imm40"/>
    <property type="match status" value="1"/>
</dbReference>
<name>A0A376C020_9FLAO</name>
<feature type="domain" description="Immunity protein 40" evidence="1">
    <location>
        <begin position="25"/>
        <end position="112"/>
    </location>
</feature>
<protein>
    <recommendedName>
        <fullName evidence="1">Immunity protein 40 domain-containing protein</fullName>
    </recommendedName>
</protein>
<dbReference type="Proteomes" id="UP000255515">
    <property type="component" value="Unassembled WGS sequence"/>
</dbReference>
<evidence type="ECO:0000259" key="1">
    <source>
        <dbReference type="Pfam" id="PF15569"/>
    </source>
</evidence>
<evidence type="ECO:0000313" key="2">
    <source>
        <dbReference type="EMBL" id="SSZ47242.1"/>
    </source>
</evidence>
<dbReference type="AlphaFoldDB" id="A0A376C020"/>
<sequence length="122" mass="14075">MNDIGYWAFRKKNGRSLAGVNPDSDEVALTVSDALVAVNLLEKEKMPILGADVLLEYEGGLKYLYQILGDEYIYLNWYCDELDNENEEEYIQRSHNIAKQYINGIAKIEKEYNIQCYVVLVL</sequence>
<dbReference type="RefSeq" id="WP_115644104.1">
    <property type="nucleotide sequence ID" value="NZ_UFTJ01000001.1"/>
</dbReference>
<organism evidence="2 3">
    <name type="scientific">Bergeyella zoohelcum</name>
    <dbReference type="NCBI Taxonomy" id="1015"/>
    <lineage>
        <taxon>Bacteria</taxon>
        <taxon>Pseudomonadati</taxon>
        <taxon>Bacteroidota</taxon>
        <taxon>Flavobacteriia</taxon>
        <taxon>Flavobacteriales</taxon>
        <taxon>Weeksellaceae</taxon>
        <taxon>Bergeyella</taxon>
    </lineage>
</organism>